<evidence type="ECO:0000313" key="1">
    <source>
        <dbReference type="EMBL" id="CAI6374555.1"/>
    </source>
</evidence>
<evidence type="ECO:0000313" key="2">
    <source>
        <dbReference type="Proteomes" id="UP001160148"/>
    </source>
</evidence>
<name>A0AAV0Y0Z5_9HEMI</name>
<dbReference type="AlphaFoldDB" id="A0AAV0Y0Z5"/>
<gene>
    <name evidence="1" type="ORF">MEUPH1_LOCUS28170</name>
</gene>
<dbReference type="Proteomes" id="UP001160148">
    <property type="component" value="Unassembled WGS sequence"/>
</dbReference>
<comment type="caution">
    <text evidence="1">The sequence shown here is derived from an EMBL/GenBank/DDBJ whole genome shotgun (WGS) entry which is preliminary data.</text>
</comment>
<sequence>MSDLIVEARYNNKKVLVQSPTKELFDIPAINEEAVQLRKLIDQLNGHMSALETLVHLKRGKRYPLKMKYPKYKCYLNF</sequence>
<accession>A0AAV0Y0Z5</accession>
<organism evidence="1 2">
    <name type="scientific">Macrosiphum euphorbiae</name>
    <name type="common">potato aphid</name>
    <dbReference type="NCBI Taxonomy" id="13131"/>
    <lineage>
        <taxon>Eukaryota</taxon>
        <taxon>Metazoa</taxon>
        <taxon>Ecdysozoa</taxon>
        <taxon>Arthropoda</taxon>
        <taxon>Hexapoda</taxon>
        <taxon>Insecta</taxon>
        <taxon>Pterygota</taxon>
        <taxon>Neoptera</taxon>
        <taxon>Paraneoptera</taxon>
        <taxon>Hemiptera</taxon>
        <taxon>Sternorrhyncha</taxon>
        <taxon>Aphidomorpha</taxon>
        <taxon>Aphidoidea</taxon>
        <taxon>Aphididae</taxon>
        <taxon>Macrosiphini</taxon>
        <taxon>Macrosiphum</taxon>
    </lineage>
</organism>
<keyword evidence="2" id="KW-1185">Reference proteome</keyword>
<reference evidence="1 2" key="1">
    <citation type="submission" date="2023-01" db="EMBL/GenBank/DDBJ databases">
        <authorList>
            <person name="Whitehead M."/>
        </authorList>
    </citation>
    <scope>NUCLEOTIDE SEQUENCE [LARGE SCALE GENOMIC DNA]</scope>
</reference>
<dbReference type="EMBL" id="CARXXK010001228">
    <property type="protein sequence ID" value="CAI6374555.1"/>
    <property type="molecule type" value="Genomic_DNA"/>
</dbReference>
<proteinExistence type="predicted"/>
<protein>
    <submittedName>
        <fullName evidence="1">Uncharacterized protein</fullName>
    </submittedName>
</protein>